<reference evidence="1" key="1">
    <citation type="submission" date="2022-05" db="EMBL/GenBank/DDBJ databases">
        <title>Metagenome Sequencing of an Archaeal-Dominated Microbial Community from a Hot Spring at the Los Azufres Geothermal Field, Mexico.</title>
        <authorList>
            <person name="Marin-Paredes R."/>
            <person name="Martinez-Romero E."/>
            <person name="Servin-Garciduenas L.E."/>
        </authorList>
    </citation>
    <scope>NUCLEOTIDE SEQUENCE</scope>
    <source>
        <strain evidence="1">AZ1-454</strain>
    </source>
</reference>
<accession>A0AAE3FML0</accession>
<dbReference type="InterPro" id="IPR011004">
    <property type="entry name" value="Trimer_LpxA-like_sf"/>
</dbReference>
<dbReference type="AlphaFoldDB" id="A0AAE3FML0"/>
<gene>
    <name evidence="1" type="ORF">TQ35_009015</name>
</gene>
<proteinExistence type="predicted"/>
<dbReference type="EMBL" id="JZWS02000025">
    <property type="protein sequence ID" value="MCL7344694.1"/>
    <property type="molecule type" value="Genomic_DNA"/>
</dbReference>
<dbReference type="InterPro" id="IPR050484">
    <property type="entry name" value="Transf_Hexapept/Carb_Anhydrase"/>
</dbReference>
<organism evidence="1">
    <name type="scientific">Candidatus Aramenus sulfurataquae</name>
    <dbReference type="NCBI Taxonomy" id="1326980"/>
    <lineage>
        <taxon>Archaea</taxon>
        <taxon>Thermoproteota</taxon>
        <taxon>Thermoprotei</taxon>
        <taxon>Sulfolobales</taxon>
        <taxon>Sulfolobaceae</taxon>
        <taxon>Candidatus Aramenus</taxon>
    </lineage>
</organism>
<dbReference type="Gene3D" id="2.160.10.10">
    <property type="entry name" value="Hexapeptide repeat proteins"/>
    <property type="match status" value="1"/>
</dbReference>
<dbReference type="PANTHER" id="PTHR13061">
    <property type="entry name" value="DYNACTIN SUBUNIT P25"/>
    <property type="match status" value="1"/>
</dbReference>
<protein>
    <submittedName>
        <fullName evidence="1">Gamma carbonic anhydrase family protein</fullName>
    </submittedName>
</protein>
<dbReference type="PANTHER" id="PTHR13061:SF29">
    <property type="entry name" value="GAMMA CARBONIC ANHYDRASE-LIKE 1, MITOCHONDRIAL-RELATED"/>
    <property type="match status" value="1"/>
</dbReference>
<dbReference type="SUPFAM" id="SSF51161">
    <property type="entry name" value="Trimeric LpxA-like enzymes"/>
    <property type="match status" value="1"/>
</dbReference>
<dbReference type="InterPro" id="IPR001451">
    <property type="entry name" value="Hexapep"/>
</dbReference>
<sequence>MPIQSYLDKRPRISDKAYLHETAYVIGDVEIGDFTSVWHYVVIRGDNDAIRIGKESNVQENTSIHTDPGYPVEIGDRVTIGHNAVIHGAKVSSNVIVGMGAILLNGARVGEYSIIGAGAVVPQNAEIPPYSVALGVPAKVVRKVKEEEIKLIQDNAEEYLNHVRRFLGERQ</sequence>
<dbReference type="Pfam" id="PF00132">
    <property type="entry name" value="Hexapep"/>
    <property type="match status" value="1"/>
</dbReference>
<comment type="caution">
    <text evidence="1">The sequence shown here is derived from an EMBL/GenBank/DDBJ whole genome shotgun (WGS) entry which is preliminary data.</text>
</comment>
<evidence type="ECO:0000313" key="1">
    <source>
        <dbReference type="EMBL" id="MCL7344694.1"/>
    </source>
</evidence>
<name>A0AAE3FML0_9CREN</name>